<evidence type="ECO:0000256" key="1">
    <source>
        <dbReference type="SAM" id="MobiDB-lite"/>
    </source>
</evidence>
<feature type="compositionally biased region" description="Polar residues" evidence="1">
    <location>
        <begin position="33"/>
        <end position="45"/>
    </location>
</feature>
<name>A0A8J5SE12_ZIZPA</name>
<gene>
    <name evidence="2" type="ORF">GUJ93_ZPchr0006g42342</name>
</gene>
<accession>A0A8J5SE12</accession>
<sequence>MRSMDCADQIFPNESKTNSSAVEANRNKLQEPGLSTHQTSAPDRKSGTFTLYFSAYSGTP</sequence>
<dbReference type="Proteomes" id="UP000729402">
    <property type="component" value="Unassembled WGS sequence"/>
</dbReference>
<comment type="caution">
    <text evidence="2">The sequence shown here is derived from an EMBL/GenBank/DDBJ whole genome shotgun (WGS) entry which is preliminary data.</text>
</comment>
<dbReference type="AlphaFoldDB" id="A0A8J5SE12"/>
<feature type="compositionally biased region" description="Polar residues" evidence="1">
    <location>
        <begin position="12"/>
        <end position="22"/>
    </location>
</feature>
<reference evidence="2" key="1">
    <citation type="journal article" date="2021" name="bioRxiv">
        <title>Whole Genome Assembly and Annotation of Northern Wild Rice, Zizania palustris L., Supports a Whole Genome Duplication in the Zizania Genus.</title>
        <authorList>
            <person name="Haas M."/>
            <person name="Kono T."/>
            <person name="Macchietto M."/>
            <person name="Millas R."/>
            <person name="McGilp L."/>
            <person name="Shao M."/>
            <person name="Duquette J."/>
            <person name="Hirsch C.N."/>
            <person name="Kimball J."/>
        </authorList>
    </citation>
    <scope>NUCLEOTIDE SEQUENCE</scope>
    <source>
        <tissue evidence="2">Fresh leaf tissue</tissue>
    </source>
</reference>
<protein>
    <submittedName>
        <fullName evidence="2">Uncharacterized protein</fullName>
    </submittedName>
</protein>
<dbReference type="EMBL" id="JAAALK010000283">
    <property type="protein sequence ID" value="KAG8074051.1"/>
    <property type="molecule type" value="Genomic_DNA"/>
</dbReference>
<evidence type="ECO:0000313" key="3">
    <source>
        <dbReference type="Proteomes" id="UP000729402"/>
    </source>
</evidence>
<keyword evidence="3" id="KW-1185">Reference proteome</keyword>
<feature type="region of interest" description="Disordered" evidence="1">
    <location>
        <begin position="1"/>
        <end position="45"/>
    </location>
</feature>
<organism evidence="2 3">
    <name type="scientific">Zizania palustris</name>
    <name type="common">Northern wild rice</name>
    <dbReference type="NCBI Taxonomy" id="103762"/>
    <lineage>
        <taxon>Eukaryota</taxon>
        <taxon>Viridiplantae</taxon>
        <taxon>Streptophyta</taxon>
        <taxon>Embryophyta</taxon>
        <taxon>Tracheophyta</taxon>
        <taxon>Spermatophyta</taxon>
        <taxon>Magnoliopsida</taxon>
        <taxon>Liliopsida</taxon>
        <taxon>Poales</taxon>
        <taxon>Poaceae</taxon>
        <taxon>BOP clade</taxon>
        <taxon>Oryzoideae</taxon>
        <taxon>Oryzeae</taxon>
        <taxon>Zizaniinae</taxon>
        <taxon>Zizania</taxon>
    </lineage>
</organism>
<proteinExistence type="predicted"/>
<evidence type="ECO:0000313" key="2">
    <source>
        <dbReference type="EMBL" id="KAG8074051.1"/>
    </source>
</evidence>
<reference evidence="2" key="2">
    <citation type="submission" date="2021-02" db="EMBL/GenBank/DDBJ databases">
        <authorList>
            <person name="Kimball J.A."/>
            <person name="Haas M.W."/>
            <person name="Macchietto M."/>
            <person name="Kono T."/>
            <person name="Duquette J."/>
            <person name="Shao M."/>
        </authorList>
    </citation>
    <scope>NUCLEOTIDE SEQUENCE</scope>
    <source>
        <tissue evidence="2">Fresh leaf tissue</tissue>
    </source>
</reference>